<dbReference type="Proteomes" id="UP000028525">
    <property type="component" value="Unassembled WGS sequence"/>
</dbReference>
<gene>
    <name evidence="1" type="ORF">IO98_22020</name>
</gene>
<organism evidence="1 2">
    <name type="scientific">Lacrimispora celerecrescens</name>
    <dbReference type="NCBI Taxonomy" id="29354"/>
    <lineage>
        <taxon>Bacteria</taxon>
        <taxon>Bacillati</taxon>
        <taxon>Bacillota</taxon>
        <taxon>Clostridia</taxon>
        <taxon>Lachnospirales</taxon>
        <taxon>Lachnospiraceae</taxon>
        <taxon>Lacrimispora</taxon>
    </lineage>
</organism>
<reference evidence="1 2" key="1">
    <citation type="submission" date="2014-07" db="EMBL/GenBank/DDBJ databases">
        <title>Draft genome of Clostridium celerecrescens 152B isolated from sediments associated with methane hydrate from Krishna Godavari basin.</title>
        <authorList>
            <person name="Honkalas V.S."/>
            <person name="Dabir A.P."/>
            <person name="Arora P."/>
            <person name="Dhakephalkar P.K."/>
        </authorList>
    </citation>
    <scope>NUCLEOTIDE SEQUENCE [LARGE SCALE GENOMIC DNA]</scope>
    <source>
        <strain evidence="1 2">152B</strain>
    </source>
</reference>
<keyword evidence="2" id="KW-1185">Reference proteome</keyword>
<dbReference type="STRING" id="29354.IO98_22020"/>
<protein>
    <recommendedName>
        <fullName evidence="3">Carbohydrate kinase PfkB domain-containing protein</fullName>
    </recommendedName>
</protein>
<dbReference type="RefSeq" id="WP_038284520.1">
    <property type="nucleotide sequence ID" value="NZ_JPME01000039.1"/>
</dbReference>
<sequence>MNKKRWDLYVYGDVNIDIVIPDVEKFPEPGQENEVPVMETFVGGGGACLHWVWVTGAASRVPGGGGG</sequence>
<dbReference type="InterPro" id="IPR029056">
    <property type="entry name" value="Ribokinase-like"/>
</dbReference>
<proteinExistence type="predicted"/>
<dbReference type="Gene3D" id="3.40.1190.20">
    <property type="match status" value="1"/>
</dbReference>
<evidence type="ECO:0008006" key="3">
    <source>
        <dbReference type="Google" id="ProtNLM"/>
    </source>
</evidence>
<comment type="caution">
    <text evidence="1">The sequence shown here is derived from an EMBL/GenBank/DDBJ whole genome shotgun (WGS) entry which is preliminary data.</text>
</comment>
<dbReference type="EMBL" id="JPME01000039">
    <property type="protein sequence ID" value="KEZ86908.1"/>
    <property type="molecule type" value="Genomic_DNA"/>
</dbReference>
<evidence type="ECO:0000313" key="1">
    <source>
        <dbReference type="EMBL" id="KEZ86908.1"/>
    </source>
</evidence>
<dbReference type="AlphaFoldDB" id="A0A084JD74"/>
<evidence type="ECO:0000313" key="2">
    <source>
        <dbReference type="Proteomes" id="UP000028525"/>
    </source>
</evidence>
<name>A0A084JD74_9FIRM</name>
<accession>A0A084JD74</accession>